<dbReference type="SMART" id="SM00448">
    <property type="entry name" value="REC"/>
    <property type="match status" value="1"/>
</dbReference>
<reference evidence="21" key="1">
    <citation type="journal article" date="2019" name="Int. J. Syst. Evol. Microbiol.">
        <title>The Global Catalogue of Microorganisms (GCM) 10K type strain sequencing project: providing services to taxonomists for standard genome sequencing and annotation.</title>
        <authorList>
            <consortium name="The Broad Institute Genomics Platform"/>
            <consortium name="The Broad Institute Genome Sequencing Center for Infectious Disease"/>
            <person name="Wu L."/>
            <person name="Ma J."/>
        </authorList>
    </citation>
    <scope>NUCLEOTIDE SEQUENCE [LARGE SCALE GENOMIC DNA]</scope>
    <source>
        <strain evidence="21">KACC 11407</strain>
    </source>
</reference>
<dbReference type="Pfam" id="PF00512">
    <property type="entry name" value="HisKA"/>
    <property type="match status" value="1"/>
</dbReference>
<dbReference type="Gene3D" id="3.40.50.2300">
    <property type="match status" value="1"/>
</dbReference>
<keyword evidence="4" id="KW-1003">Cell membrane</keyword>
<accession>A0ABW0SRC3</accession>
<dbReference type="CDD" id="cd17546">
    <property type="entry name" value="REC_hyHK_CKI1_RcsC-like"/>
    <property type="match status" value="1"/>
</dbReference>
<dbReference type="Gene3D" id="3.30.565.10">
    <property type="entry name" value="Histidine kinase-like ATPase, C-terminal domain"/>
    <property type="match status" value="1"/>
</dbReference>
<dbReference type="InterPro" id="IPR005467">
    <property type="entry name" value="His_kinase_dom"/>
</dbReference>
<keyword evidence="21" id="KW-1185">Reference proteome</keyword>
<dbReference type="PROSITE" id="PS50110">
    <property type="entry name" value="RESPONSE_REGULATORY"/>
    <property type="match status" value="1"/>
</dbReference>
<keyword evidence="7" id="KW-0547">Nucleotide-binding</keyword>
<keyword evidence="10" id="KW-0902">Two-component regulatory system</keyword>
<evidence type="ECO:0000259" key="15">
    <source>
        <dbReference type="PROSITE" id="PS50109"/>
    </source>
</evidence>
<dbReference type="InterPro" id="IPR011006">
    <property type="entry name" value="CheY-like_superfamily"/>
</dbReference>
<dbReference type="InterPro" id="IPR036097">
    <property type="entry name" value="HisK_dim/P_sf"/>
</dbReference>
<dbReference type="SUPFAM" id="SSF47226">
    <property type="entry name" value="Histidine-containing phosphotransfer domain, HPT domain"/>
    <property type="match status" value="1"/>
</dbReference>
<protein>
    <recommendedName>
        <fullName evidence="3">histidine kinase</fullName>
        <ecNumber evidence="3">2.7.13.3</ecNumber>
    </recommendedName>
</protein>
<evidence type="ECO:0000256" key="11">
    <source>
        <dbReference type="ARBA" id="ARBA00023136"/>
    </source>
</evidence>
<evidence type="ECO:0000256" key="10">
    <source>
        <dbReference type="ARBA" id="ARBA00023012"/>
    </source>
</evidence>
<keyword evidence="9 14" id="KW-1133">Transmembrane helix</keyword>
<dbReference type="Proteomes" id="UP001596036">
    <property type="component" value="Unassembled WGS sequence"/>
</dbReference>
<evidence type="ECO:0000256" key="9">
    <source>
        <dbReference type="ARBA" id="ARBA00022989"/>
    </source>
</evidence>
<gene>
    <name evidence="20" type="ORF">ACFPN1_14190</name>
</gene>
<evidence type="ECO:0000259" key="17">
    <source>
        <dbReference type="PROSITE" id="PS50112"/>
    </source>
</evidence>
<evidence type="ECO:0000259" key="19">
    <source>
        <dbReference type="PROSITE" id="PS50894"/>
    </source>
</evidence>
<dbReference type="SUPFAM" id="SSF55874">
    <property type="entry name" value="ATPase domain of HSP90 chaperone/DNA topoisomerase II/histidine kinase"/>
    <property type="match status" value="1"/>
</dbReference>
<dbReference type="Gene3D" id="1.10.287.130">
    <property type="match status" value="1"/>
</dbReference>
<dbReference type="InterPro" id="IPR000014">
    <property type="entry name" value="PAS"/>
</dbReference>
<dbReference type="CDD" id="cd00130">
    <property type="entry name" value="PAS"/>
    <property type="match status" value="1"/>
</dbReference>
<dbReference type="InterPro" id="IPR008207">
    <property type="entry name" value="Sig_transdc_His_kin_Hpt_dom"/>
</dbReference>
<dbReference type="SUPFAM" id="SSF52172">
    <property type="entry name" value="CheY-like"/>
    <property type="match status" value="1"/>
</dbReference>
<dbReference type="Gene3D" id="3.30.450.20">
    <property type="entry name" value="PAS domain"/>
    <property type="match status" value="1"/>
</dbReference>
<name>A0ABW0SRC3_9GAMM</name>
<dbReference type="PROSITE" id="PS50112">
    <property type="entry name" value="PAS"/>
    <property type="match status" value="1"/>
</dbReference>
<feature type="domain" description="PAS" evidence="17">
    <location>
        <begin position="280"/>
        <end position="325"/>
    </location>
</feature>
<dbReference type="InterPro" id="IPR036890">
    <property type="entry name" value="HATPase_C_sf"/>
</dbReference>
<dbReference type="PRINTS" id="PR00344">
    <property type="entry name" value="BCTRLSENSOR"/>
</dbReference>
<dbReference type="PROSITE" id="PS50894">
    <property type="entry name" value="HPT"/>
    <property type="match status" value="1"/>
</dbReference>
<evidence type="ECO:0000256" key="12">
    <source>
        <dbReference type="PROSITE-ProRule" id="PRU00110"/>
    </source>
</evidence>
<dbReference type="PROSITE" id="PS50109">
    <property type="entry name" value="HIS_KIN"/>
    <property type="match status" value="1"/>
</dbReference>
<dbReference type="EMBL" id="JBHSNM010000006">
    <property type="protein sequence ID" value="MFC5571211.1"/>
    <property type="molecule type" value="Genomic_DNA"/>
</dbReference>
<dbReference type="Pfam" id="PF02518">
    <property type="entry name" value="HATPase_c"/>
    <property type="match status" value="1"/>
</dbReference>
<dbReference type="InterPro" id="IPR000700">
    <property type="entry name" value="PAS-assoc_C"/>
</dbReference>
<dbReference type="SMART" id="SM00387">
    <property type="entry name" value="HATPase_c"/>
    <property type="match status" value="1"/>
</dbReference>
<dbReference type="CDD" id="cd16922">
    <property type="entry name" value="HATPase_EvgS-ArcB-TorS-like"/>
    <property type="match status" value="1"/>
</dbReference>
<comment type="caution">
    <text evidence="20">The sequence shown here is derived from an EMBL/GenBank/DDBJ whole genome shotgun (WGS) entry which is preliminary data.</text>
</comment>
<evidence type="ECO:0000256" key="14">
    <source>
        <dbReference type="SAM" id="Phobius"/>
    </source>
</evidence>
<feature type="domain" description="PAC" evidence="18">
    <location>
        <begin position="377"/>
        <end position="429"/>
    </location>
</feature>
<dbReference type="SMART" id="SM00091">
    <property type="entry name" value="PAS"/>
    <property type="match status" value="1"/>
</dbReference>
<keyword evidence="5 13" id="KW-0597">Phosphoprotein</keyword>
<dbReference type="Gene3D" id="1.20.120.160">
    <property type="entry name" value="HPT domain"/>
    <property type="match status" value="1"/>
</dbReference>
<dbReference type="SMART" id="SM00073">
    <property type="entry name" value="HPT"/>
    <property type="match status" value="1"/>
</dbReference>
<dbReference type="EC" id="2.7.13.3" evidence="3"/>
<feature type="modified residue" description="4-aspartylphosphate" evidence="13">
    <location>
        <position position="760"/>
    </location>
</feature>
<sequence>MKLGIRHQLWILFGLFLLTGATVLVVDEVAQYRARQSLLELRGESLLGLREIKSVSDAYGLDVVDTTFRTRNYLITWDEAVSNLDAARERIDRSWATLAHLPRTPEEEIHFRAAAKERVVADAAMAELRAILLRKDIGALGRFADTRLYPSIDPVTLRLKLLSDLATVKADAVVRENLRDNRRVSAVRLGVSLAALLVIALIGRKVLRNAYRGVESLAFLARRMRKHDYTAMPRYLPQTGELAMVTDAFLEMRRDVLAFETELTEQLAHNERVRAELARREALQRLLMDSVPTAVIGLDSEGRYFLFNPAAERLIGYRAQEMLGKHAPMADCVGDFAPSLVPHDSYDTLVRALRERTGTTVPADWRALRFAAEQGRPAGETLMLHRDGHPVPVLLAVAVIPDELRGGNGLLGVAVDLTRIKELEAELRASEARAQEANRAKSSFLAAMSHEIRTPMIGVTGMIEILAHSRLDNDQRHALNVIQQSSQSLLQIIGDILDFSKIEAGRLELSPSVVNLGAVLRSIVANYTGAASSKGLSLTCQTDGRVGPAHVADALRLRQIVGNFLSNAIKFTARGGVEVALEWRGSAAANAAHPLGADLLCFRVTDTGIGISADAQQRLFQPFAQAEGDTTRRYGGTGLGLAICARLAELMGGLVTMDSVQHVGTTLRLAITLPRADAADLPADALPSGRPAAFRPRPLPTVEAAERERSLVLLVDDHPTNRMVIARQLALAGYASEAVEDGVQALERWRSGRYALVLSDIHMPQMDGYTLASRIREEERSGDLPRTPIVALTASALKGEAERCLGAGMDDYLAKPVAVAALATTLQRWLPHTLPADGAEDVATEAANADAALASGGFPQLEDAPPLLDFAALHELSGGNDDDTAAVLRDFLDATAHDLAVLGKTRADGDIPAITRQAHKIKGAARLVGASELAHAAAELEAAGQAGEWATILPHVAHVETATERLKLFVAERYPG</sequence>
<evidence type="ECO:0000259" key="18">
    <source>
        <dbReference type="PROSITE" id="PS50113"/>
    </source>
</evidence>
<dbReference type="SUPFAM" id="SSF55785">
    <property type="entry name" value="PYP-like sensor domain (PAS domain)"/>
    <property type="match status" value="1"/>
</dbReference>
<evidence type="ECO:0000256" key="6">
    <source>
        <dbReference type="ARBA" id="ARBA00022692"/>
    </source>
</evidence>
<proteinExistence type="predicted"/>
<dbReference type="InterPro" id="IPR036641">
    <property type="entry name" value="HPT_dom_sf"/>
</dbReference>
<feature type="modified residue" description="Phosphohistidine" evidence="12">
    <location>
        <position position="919"/>
    </location>
</feature>
<comment type="subcellular location">
    <subcellularLocation>
        <location evidence="2">Cell membrane</location>
        <topology evidence="2">Multi-pass membrane protein</topology>
    </subcellularLocation>
</comment>
<comment type="catalytic activity">
    <reaction evidence="1">
        <text>ATP + protein L-histidine = ADP + protein N-phospho-L-histidine.</text>
        <dbReference type="EC" id="2.7.13.3"/>
    </reaction>
</comment>
<feature type="transmembrane region" description="Helical" evidence="14">
    <location>
        <begin position="185"/>
        <end position="203"/>
    </location>
</feature>
<evidence type="ECO:0000259" key="16">
    <source>
        <dbReference type="PROSITE" id="PS50110"/>
    </source>
</evidence>
<dbReference type="InterPro" id="IPR003594">
    <property type="entry name" value="HATPase_dom"/>
</dbReference>
<dbReference type="InterPro" id="IPR003661">
    <property type="entry name" value="HisK_dim/P_dom"/>
</dbReference>
<keyword evidence="11 14" id="KW-0472">Membrane</keyword>
<keyword evidence="8" id="KW-0067">ATP-binding</keyword>
<evidence type="ECO:0000256" key="5">
    <source>
        <dbReference type="ARBA" id="ARBA00022553"/>
    </source>
</evidence>
<organism evidence="20 21">
    <name type="scientific">Lysobacter yangpyeongensis</name>
    <dbReference type="NCBI Taxonomy" id="346182"/>
    <lineage>
        <taxon>Bacteria</taxon>
        <taxon>Pseudomonadati</taxon>
        <taxon>Pseudomonadota</taxon>
        <taxon>Gammaproteobacteria</taxon>
        <taxon>Lysobacterales</taxon>
        <taxon>Lysobacteraceae</taxon>
        <taxon>Lysobacter</taxon>
    </lineage>
</organism>
<dbReference type="PANTHER" id="PTHR45339">
    <property type="entry name" value="HYBRID SIGNAL TRANSDUCTION HISTIDINE KINASE J"/>
    <property type="match status" value="1"/>
</dbReference>
<evidence type="ECO:0000256" key="4">
    <source>
        <dbReference type="ARBA" id="ARBA00022475"/>
    </source>
</evidence>
<dbReference type="InterPro" id="IPR001789">
    <property type="entry name" value="Sig_transdc_resp-reg_receiver"/>
</dbReference>
<keyword evidence="6 14" id="KW-0812">Transmembrane</keyword>
<dbReference type="PROSITE" id="PS50113">
    <property type="entry name" value="PAC"/>
    <property type="match status" value="1"/>
</dbReference>
<dbReference type="Pfam" id="PF01627">
    <property type="entry name" value="Hpt"/>
    <property type="match status" value="1"/>
</dbReference>
<evidence type="ECO:0000256" key="8">
    <source>
        <dbReference type="ARBA" id="ARBA00022840"/>
    </source>
</evidence>
<dbReference type="InterPro" id="IPR035965">
    <property type="entry name" value="PAS-like_dom_sf"/>
</dbReference>
<dbReference type="Pfam" id="PF13426">
    <property type="entry name" value="PAS_9"/>
    <property type="match status" value="1"/>
</dbReference>
<dbReference type="RefSeq" id="WP_386755799.1">
    <property type="nucleotide sequence ID" value="NZ_JBHSNM010000006.1"/>
</dbReference>
<evidence type="ECO:0000256" key="1">
    <source>
        <dbReference type="ARBA" id="ARBA00000085"/>
    </source>
</evidence>
<evidence type="ECO:0000256" key="2">
    <source>
        <dbReference type="ARBA" id="ARBA00004651"/>
    </source>
</evidence>
<evidence type="ECO:0000256" key="3">
    <source>
        <dbReference type="ARBA" id="ARBA00012438"/>
    </source>
</evidence>
<evidence type="ECO:0000313" key="20">
    <source>
        <dbReference type="EMBL" id="MFC5571211.1"/>
    </source>
</evidence>
<dbReference type="PANTHER" id="PTHR45339:SF1">
    <property type="entry name" value="HYBRID SIGNAL TRANSDUCTION HISTIDINE KINASE J"/>
    <property type="match status" value="1"/>
</dbReference>
<feature type="domain" description="Response regulatory" evidence="16">
    <location>
        <begin position="711"/>
        <end position="830"/>
    </location>
</feature>
<feature type="domain" description="HPt" evidence="19">
    <location>
        <begin position="880"/>
        <end position="976"/>
    </location>
</feature>
<dbReference type="SUPFAM" id="SSF47384">
    <property type="entry name" value="Homodimeric domain of signal transducing histidine kinase"/>
    <property type="match status" value="1"/>
</dbReference>
<dbReference type="SMART" id="SM00388">
    <property type="entry name" value="HisKA"/>
    <property type="match status" value="1"/>
</dbReference>
<evidence type="ECO:0000313" key="21">
    <source>
        <dbReference type="Proteomes" id="UP001596036"/>
    </source>
</evidence>
<dbReference type="InterPro" id="IPR004358">
    <property type="entry name" value="Sig_transdc_His_kin-like_C"/>
</dbReference>
<dbReference type="NCBIfam" id="TIGR00229">
    <property type="entry name" value="sensory_box"/>
    <property type="match status" value="1"/>
</dbReference>
<dbReference type="Pfam" id="PF00072">
    <property type="entry name" value="Response_reg"/>
    <property type="match status" value="1"/>
</dbReference>
<feature type="domain" description="Histidine kinase" evidence="15">
    <location>
        <begin position="447"/>
        <end position="675"/>
    </location>
</feature>
<evidence type="ECO:0000256" key="7">
    <source>
        <dbReference type="ARBA" id="ARBA00022741"/>
    </source>
</evidence>
<evidence type="ECO:0000256" key="13">
    <source>
        <dbReference type="PROSITE-ProRule" id="PRU00169"/>
    </source>
</evidence>
<dbReference type="CDD" id="cd00082">
    <property type="entry name" value="HisKA"/>
    <property type="match status" value="1"/>
</dbReference>